<sequence>MKNKKIGIFFGSDTGNTENVAKILKKKIGKNLVEIYDIANSTKEDIEKFNNIILGISTWYYGEPQCDWDDFLPTFKKINFKNKLVAIFGCGDQEEYSEYFCDAMIYLYKIVILNGGKIIGNFPNIGYNFKSSKSLLNNNFIGLPIDEDNQKKLTKKRIKIWIKNICKYFN</sequence>
<keyword evidence="11" id="KW-1185">Reference proteome</keyword>
<comment type="cofactor">
    <cofactor evidence="1 8">
        <name>FMN</name>
        <dbReference type="ChEBI" id="CHEBI:58210"/>
    </cofactor>
</comment>
<reference evidence="10 11" key="1">
    <citation type="journal article" date="2018" name="Genome Biol. Evol.">
        <title>Partnering With a Pest: Genomes of Hemlock Woolly Adelgid Symbionts Reveal Atypical Nutritional Provisioning Patterns in Dual-Obligate Bacteria.</title>
        <authorList>
            <person name="Weglarz K.M."/>
            <person name="Havill N.P."/>
            <person name="Burke G.R."/>
            <person name="von Dohlen C.D."/>
        </authorList>
    </citation>
    <scope>NUCLEOTIDE SEQUENCE [LARGE SCALE GENOMIC DNA]</scope>
    <source>
        <strain evidence="10">ENA</strain>
    </source>
</reference>
<keyword evidence="5 8" id="KW-0288">FMN</keyword>
<dbReference type="PROSITE" id="PS00201">
    <property type="entry name" value="FLAVODOXIN"/>
    <property type="match status" value="1"/>
</dbReference>
<keyword evidence="6 8" id="KW-0249">Electron transport</keyword>
<accession>A0A3S9J752</accession>
<dbReference type="Proteomes" id="UP000274458">
    <property type="component" value="Chromosome"/>
</dbReference>
<keyword evidence="4 8" id="KW-0285">Flavoprotein</keyword>
<dbReference type="RefSeq" id="WP_126071406.1">
    <property type="nucleotide sequence ID" value="NZ_CP026513.1"/>
</dbReference>
<comment type="function">
    <text evidence="8">Low-potential electron donor to a number of redox enzymes.</text>
</comment>
<dbReference type="InterPro" id="IPR001226">
    <property type="entry name" value="Flavodoxin_CS"/>
</dbReference>
<dbReference type="Pfam" id="PF00258">
    <property type="entry name" value="Flavodoxin_1"/>
    <property type="match status" value="1"/>
</dbReference>
<evidence type="ECO:0000256" key="8">
    <source>
        <dbReference type="PIRNR" id="PIRNR038996"/>
    </source>
</evidence>
<dbReference type="InterPro" id="IPR029039">
    <property type="entry name" value="Flavoprotein-like_sf"/>
</dbReference>
<evidence type="ECO:0000259" key="9">
    <source>
        <dbReference type="PROSITE" id="PS50902"/>
    </source>
</evidence>
<dbReference type="InterPro" id="IPR001094">
    <property type="entry name" value="Flavdoxin-like"/>
</dbReference>
<dbReference type="InterPro" id="IPR010086">
    <property type="entry name" value="Flavodoxin_lc"/>
</dbReference>
<dbReference type="InterPro" id="IPR008254">
    <property type="entry name" value="Flavodoxin/NO_synth"/>
</dbReference>
<evidence type="ECO:0000256" key="2">
    <source>
        <dbReference type="ARBA" id="ARBA00005267"/>
    </source>
</evidence>
<dbReference type="PROSITE" id="PS50902">
    <property type="entry name" value="FLAVODOXIN_LIKE"/>
    <property type="match status" value="1"/>
</dbReference>
<dbReference type="EMBL" id="CP026513">
    <property type="protein sequence ID" value="AZP36143.1"/>
    <property type="molecule type" value="Genomic_DNA"/>
</dbReference>
<evidence type="ECO:0000256" key="6">
    <source>
        <dbReference type="ARBA" id="ARBA00022982"/>
    </source>
</evidence>
<evidence type="ECO:0000256" key="3">
    <source>
        <dbReference type="ARBA" id="ARBA00022448"/>
    </source>
</evidence>
<dbReference type="PANTHER" id="PTHR42809:SF1">
    <property type="entry name" value="FLAVODOXIN 1"/>
    <property type="match status" value="1"/>
</dbReference>
<organism evidence="10 11">
    <name type="scientific">Candidatus Annandia adelgestsuga</name>
    <dbReference type="NCBI Taxonomy" id="1302411"/>
    <lineage>
        <taxon>Bacteria</taxon>
        <taxon>Pseudomonadati</taxon>
        <taxon>Pseudomonadota</taxon>
        <taxon>Gammaproteobacteria</taxon>
        <taxon>Enterobacterales</taxon>
        <taxon>Enterobacteriaceae</taxon>
        <taxon>Candidatus Annandia</taxon>
    </lineage>
</organism>
<dbReference type="NCBIfam" id="TIGR01752">
    <property type="entry name" value="flav_long"/>
    <property type="match status" value="1"/>
</dbReference>
<keyword evidence="7" id="KW-0535">Nitrogen fixation</keyword>
<evidence type="ECO:0000313" key="10">
    <source>
        <dbReference type="EMBL" id="AZP36143.1"/>
    </source>
</evidence>
<evidence type="ECO:0000256" key="4">
    <source>
        <dbReference type="ARBA" id="ARBA00022630"/>
    </source>
</evidence>
<dbReference type="OrthoDB" id="359268at2"/>
<dbReference type="SUPFAM" id="SSF52218">
    <property type="entry name" value="Flavoproteins"/>
    <property type="match status" value="1"/>
</dbReference>
<protein>
    <recommendedName>
        <fullName evidence="8">Flavodoxin</fullName>
    </recommendedName>
</protein>
<dbReference type="PANTHER" id="PTHR42809">
    <property type="entry name" value="FLAVODOXIN 2"/>
    <property type="match status" value="1"/>
</dbReference>
<evidence type="ECO:0000256" key="5">
    <source>
        <dbReference type="ARBA" id="ARBA00022643"/>
    </source>
</evidence>
<keyword evidence="3 8" id="KW-0813">Transport</keyword>
<dbReference type="NCBIfam" id="NF006737">
    <property type="entry name" value="PRK09267.1-3"/>
    <property type="match status" value="1"/>
</dbReference>
<dbReference type="PRINTS" id="PR00369">
    <property type="entry name" value="FLAVODOXIN"/>
</dbReference>
<dbReference type="InterPro" id="IPR050619">
    <property type="entry name" value="Flavodoxin"/>
</dbReference>
<dbReference type="Gene3D" id="3.40.50.360">
    <property type="match status" value="1"/>
</dbReference>
<feature type="domain" description="Flavodoxin-like" evidence="9">
    <location>
        <begin position="6"/>
        <end position="166"/>
    </location>
</feature>
<dbReference type="KEGG" id="aade:C3B56_00006"/>
<dbReference type="GO" id="GO:0009055">
    <property type="term" value="F:electron transfer activity"/>
    <property type="evidence" value="ECO:0007669"/>
    <property type="project" value="UniProtKB-UniRule"/>
</dbReference>
<dbReference type="GO" id="GO:0010181">
    <property type="term" value="F:FMN binding"/>
    <property type="evidence" value="ECO:0007669"/>
    <property type="project" value="UniProtKB-UniRule"/>
</dbReference>
<name>A0A3S9J752_9ENTR</name>
<comment type="similarity">
    <text evidence="2 8">Belongs to the flavodoxin family.</text>
</comment>
<evidence type="ECO:0000256" key="1">
    <source>
        <dbReference type="ARBA" id="ARBA00001917"/>
    </source>
</evidence>
<evidence type="ECO:0000313" key="11">
    <source>
        <dbReference type="Proteomes" id="UP000274458"/>
    </source>
</evidence>
<gene>
    <name evidence="10" type="primary">fldA</name>
    <name evidence="10" type="ORF">C3B56_00006</name>
</gene>
<proteinExistence type="inferred from homology"/>
<dbReference type="PIRSF" id="PIRSF038996">
    <property type="entry name" value="FldA"/>
    <property type="match status" value="1"/>
</dbReference>
<dbReference type="AlphaFoldDB" id="A0A3S9J752"/>
<evidence type="ECO:0000256" key="7">
    <source>
        <dbReference type="ARBA" id="ARBA00023231"/>
    </source>
</evidence>
<dbReference type="NCBIfam" id="NF006739">
    <property type="entry name" value="PRK09267.1-5"/>
    <property type="match status" value="1"/>
</dbReference>